<dbReference type="AlphaFoldDB" id="A0A7X4KIV1"/>
<dbReference type="PANTHER" id="PTHR32089:SF112">
    <property type="entry name" value="LYSOZYME-LIKE PROTEIN-RELATED"/>
    <property type="match status" value="1"/>
</dbReference>
<protein>
    <submittedName>
        <fullName evidence="5">Chemotaxis protein</fullName>
    </submittedName>
</protein>
<dbReference type="GO" id="GO:0016020">
    <property type="term" value="C:membrane"/>
    <property type="evidence" value="ECO:0007669"/>
    <property type="project" value="InterPro"/>
</dbReference>
<comment type="caution">
    <text evidence="5">The sequence shown here is derived from an EMBL/GenBank/DDBJ whole genome shotgun (WGS) entry which is preliminary data.</text>
</comment>
<keyword evidence="1 2" id="KW-0807">Transducer</keyword>
<feature type="domain" description="Methyl-accepting transducer" evidence="4">
    <location>
        <begin position="133"/>
        <end position="306"/>
    </location>
</feature>
<keyword evidence="3" id="KW-0812">Transmembrane</keyword>
<dbReference type="Proteomes" id="UP000469734">
    <property type="component" value="Unassembled WGS sequence"/>
</dbReference>
<dbReference type="Pfam" id="PF00015">
    <property type="entry name" value="MCPsignal"/>
    <property type="match status" value="1"/>
</dbReference>
<dbReference type="InterPro" id="IPR004089">
    <property type="entry name" value="MCPsignal_dom"/>
</dbReference>
<accession>A0A7X4KIV1</accession>
<organism evidence="5 6">
    <name type="scientific">Duganella margarita</name>
    <dbReference type="NCBI Taxonomy" id="2692170"/>
    <lineage>
        <taxon>Bacteria</taxon>
        <taxon>Pseudomonadati</taxon>
        <taxon>Pseudomonadota</taxon>
        <taxon>Betaproteobacteria</taxon>
        <taxon>Burkholderiales</taxon>
        <taxon>Oxalobacteraceae</taxon>
        <taxon>Telluria group</taxon>
        <taxon>Duganella</taxon>
    </lineage>
</organism>
<evidence type="ECO:0000313" key="5">
    <source>
        <dbReference type="EMBL" id="MYM74662.1"/>
    </source>
</evidence>
<reference evidence="5 6" key="1">
    <citation type="submission" date="2019-12" db="EMBL/GenBank/DDBJ databases">
        <title>Novel species isolated from a subtropical stream in China.</title>
        <authorList>
            <person name="Lu H."/>
        </authorList>
    </citation>
    <scope>NUCLEOTIDE SEQUENCE [LARGE SCALE GENOMIC DNA]</scope>
    <source>
        <strain evidence="5 6">FT134W</strain>
    </source>
</reference>
<dbReference type="SMART" id="SM00283">
    <property type="entry name" value="MA"/>
    <property type="match status" value="1"/>
</dbReference>
<evidence type="ECO:0000259" key="4">
    <source>
        <dbReference type="PROSITE" id="PS50111"/>
    </source>
</evidence>
<dbReference type="PROSITE" id="PS50111">
    <property type="entry name" value="CHEMOTAXIS_TRANSDUC_2"/>
    <property type="match status" value="1"/>
</dbReference>
<evidence type="ECO:0000313" key="6">
    <source>
        <dbReference type="Proteomes" id="UP000469734"/>
    </source>
</evidence>
<evidence type="ECO:0000256" key="2">
    <source>
        <dbReference type="PROSITE-ProRule" id="PRU00284"/>
    </source>
</evidence>
<evidence type="ECO:0000256" key="1">
    <source>
        <dbReference type="ARBA" id="ARBA00023224"/>
    </source>
</evidence>
<feature type="transmembrane region" description="Helical" evidence="3">
    <location>
        <begin position="43"/>
        <end position="63"/>
    </location>
</feature>
<keyword evidence="3" id="KW-0472">Membrane</keyword>
<dbReference type="EMBL" id="WWCR01000026">
    <property type="protein sequence ID" value="MYM74662.1"/>
    <property type="molecule type" value="Genomic_DNA"/>
</dbReference>
<dbReference type="PANTHER" id="PTHR32089">
    <property type="entry name" value="METHYL-ACCEPTING CHEMOTAXIS PROTEIN MCPB"/>
    <property type="match status" value="1"/>
</dbReference>
<dbReference type="Gene3D" id="1.10.287.950">
    <property type="entry name" value="Methyl-accepting chemotaxis protein"/>
    <property type="match status" value="1"/>
</dbReference>
<proteinExistence type="predicted"/>
<dbReference type="GO" id="GO:0007165">
    <property type="term" value="P:signal transduction"/>
    <property type="evidence" value="ECO:0007669"/>
    <property type="project" value="UniProtKB-KW"/>
</dbReference>
<name>A0A7X4KIV1_9BURK</name>
<keyword evidence="3" id="KW-1133">Transmembrane helix</keyword>
<evidence type="ECO:0000256" key="3">
    <source>
        <dbReference type="SAM" id="Phobius"/>
    </source>
</evidence>
<sequence length="423" mass="44960">MRLRNVGGGVARVSALQWDTGGVLLVCPATTARWRPVKSDTGLNRKILVPMGLAAAGAVGTVVAGWSTWGWPTLIWAALLLGAAVWLTRDSGFGAGAESGDHPMIDDYLASRERFGDAVLPVWCRHIENSRTQMEEAVSDLASRFSSIVDKLDNALHVSGAGNQGGSAMTEVFAHSETRLGSVVTSMKSAMASKHAMLGQIKDLERFTRELRGMAEGVASIAAQTNLLALNAAIEAARAGPAGAGFAVVATEVRMLSMRSAETGKEITNRVGLISSAILAASQAAEQSSEAEDKSMQSAEGMIEAVLNEFRQMTDALVQSSELLKQESAGIQGEVGEALVQLQFQDRVSQVMSHVRENMERLPLLLREHRAAYEASGVLDALDPDLLLHELQKTYAMAEEHAVHGGARLAAPAAAAADEITFF</sequence>
<dbReference type="SUPFAM" id="SSF58104">
    <property type="entry name" value="Methyl-accepting chemotaxis protein (MCP) signaling domain"/>
    <property type="match status" value="1"/>
</dbReference>
<gene>
    <name evidence="5" type="ORF">GTP56_21035</name>
</gene>